<organism evidence="3 4">
    <name type="scientific">Sutterella megalosphaeroides</name>
    <dbReference type="NCBI Taxonomy" id="2494234"/>
    <lineage>
        <taxon>Bacteria</taxon>
        <taxon>Pseudomonadati</taxon>
        <taxon>Pseudomonadota</taxon>
        <taxon>Betaproteobacteria</taxon>
        <taxon>Burkholderiales</taxon>
        <taxon>Sutterellaceae</taxon>
        <taxon>Sutterella</taxon>
    </lineage>
</organism>
<dbReference type="KEGG" id="sutt:SUTMEG_17900"/>
<evidence type="ECO:0000259" key="2">
    <source>
        <dbReference type="Pfam" id="PF07687"/>
    </source>
</evidence>
<keyword evidence="1" id="KW-0378">Hydrolase</keyword>
<dbReference type="Pfam" id="PF01546">
    <property type="entry name" value="Peptidase_M20"/>
    <property type="match status" value="1"/>
</dbReference>
<proteinExistence type="predicted"/>
<dbReference type="InterPro" id="IPR017439">
    <property type="entry name" value="Amidohydrolase"/>
</dbReference>
<dbReference type="SUPFAM" id="SSF53187">
    <property type="entry name" value="Zn-dependent exopeptidases"/>
    <property type="match status" value="1"/>
</dbReference>
<dbReference type="SUPFAM" id="SSF55031">
    <property type="entry name" value="Bacterial exopeptidase dimerisation domain"/>
    <property type="match status" value="1"/>
</dbReference>
<dbReference type="PANTHER" id="PTHR30575">
    <property type="entry name" value="PEPTIDASE M20"/>
    <property type="match status" value="1"/>
</dbReference>
<evidence type="ECO:0000256" key="1">
    <source>
        <dbReference type="ARBA" id="ARBA00022801"/>
    </source>
</evidence>
<dbReference type="GO" id="GO:0046657">
    <property type="term" value="P:folic acid catabolic process"/>
    <property type="evidence" value="ECO:0007669"/>
    <property type="project" value="TreeGrafter"/>
</dbReference>
<dbReference type="AlphaFoldDB" id="A0A2Z6IBL9"/>
<sequence>MDCVLVGETDAPEHLPNAGSFASERPGLMHACGHDAHTAVGLALARWASEHRNELCGTLKFLFQPAEEGVRGGGPMAASGIVDDVDLLVGAHVGTFCRLGEIGICEGGFLATTKLDVHFTGVPSHAGADPEKGRSALMAACAAAMMFQGIPRSGEGDTRISVGRLVAGEGRNVTPVHATMQLEVRGATAAVNDYMTENVYRIVDGIKAAYDVEARVEKAGEATTLPVSPALLDRLERLAGTIPGVKVERISRPSGSEDCTMLMRRVIEHGGEAAYVLYGANQKGHHRADFDIEDEKSLPIAFEFLRAFLADANGVRG</sequence>
<dbReference type="NCBIfam" id="TIGR01891">
    <property type="entry name" value="amidohydrolases"/>
    <property type="match status" value="1"/>
</dbReference>
<dbReference type="Gene3D" id="3.40.630.10">
    <property type="entry name" value="Zn peptidases"/>
    <property type="match status" value="2"/>
</dbReference>
<dbReference type="EMBL" id="AP018786">
    <property type="protein sequence ID" value="BBF23899.1"/>
    <property type="molecule type" value="Genomic_DNA"/>
</dbReference>
<name>A0A2Z6IBL9_9BURK</name>
<evidence type="ECO:0000313" key="3">
    <source>
        <dbReference type="EMBL" id="BBF23899.1"/>
    </source>
</evidence>
<dbReference type="InterPro" id="IPR036264">
    <property type="entry name" value="Bact_exopeptidase_dim_dom"/>
</dbReference>
<gene>
    <name evidence="3" type="ORF">SUTMEG_17900</name>
</gene>
<keyword evidence="4" id="KW-1185">Reference proteome</keyword>
<dbReference type="PANTHER" id="PTHR30575:SF3">
    <property type="entry name" value="PEPTIDASE M20 DIMERISATION DOMAIN-CONTAINING PROTEIN"/>
    <property type="match status" value="1"/>
</dbReference>
<protein>
    <recommendedName>
        <fullName evidence="2">Peptidase M20 dimerisation domain-containing protein</fullName>
    </recommendedName>
</protein>
<dbReference type="InterPro" id="IPR002933">
    <property type="entry name" value="Peptidase_M20"/>
</dbReference>
<dbReference type="GO" id="GO:0005737">
    <property type="term" value="C:cytoplasm"/>
    <property type="evidence" value="ECO:0007669"/>
    <property type="project" value="TreeGrafter"/>
</dbReference>
<dbReference type="InterPro" id="IPR052030">
    <property type="entry name" value="Peptidase_M20/M20A_hydrolases"/>
</dbReference>
<dbReference type="Proteomes" id="UP000271003">
    <property type="component" value="Chromosome"/>
</dbReference>
<accession>A0A2Z6IBL9</accession>
<dbReference type="InterPro" id="IPR011650">
    <property type="entry name" value="Peptidase_M20_dimer"/>
</dbReference>
<feature type="domain" description="Peptidase M20 dimerisation" evidence="2">
    <location>
        <begin position="116"/>
        <end position="202"/>
    </location>
</feature>
<evidence type="ECO:0000313" key="4">
    <source>
        <dbReference type="Proteomes" id="UP000271003"/>
    </source>
</evidence>
<dbReference type="Pfam" id="PF07687">
    <property type="entry name" value="M20_dimer"/>
    <property type="match status" value="1"/>
</dbReference>
<dbReference type="GO" id="GO:0016805">
    <property type="term" value="F:dipeptidase activity"/>
    <property type="evidence" value="ECO:0007669"/>
    <property type="project" value="TreeGrafter"/>
</dbReference>
<dbReference type="GO" id="GO:0071713">
    <property type="term" value="F:para-aminobenzoyl-glutamate hydrolase activity"/>
    <property type="evidence" value="ECO:0007669"/>
    <property type="project" value="TreeGrafter"/>
</dbReference>
<reference evidence="3 4" key="1">
    <citation type="journal article" date="2018" name="Int. J. Syst. Evol. Microbiol.">
        <title>Mesosutterella multiformis gen. nov., sp. nov., a member of the family Sutterellaceae and Sutterella megalosphaeroides sp. nov., isolated from human faeces.</title>
        <authorList>
            <person name="Sakamoto M."/>
            <person name="Ikeyama N."/>
            <person name="Kunihiro T."/>
            <person name="Iino T."/>
            <person name="Yuki M."/>
            <person name="Ohkuma M."/>
        </authorList>
    </citation>
    <scope>NUCLEOTIDE SEQUENCE [LARGE SCALE GENOMIC DNA]</scope>
    <source>
        <strain evidence="3 4">6FBBBH3</strain>
    </source>
</reference>